<proteinExistence type="predicted"/>
<protein>
    <submittedName>
        <fullName evidence="2">Uncharacterized protein</fullName>
    </submittedName>
</protein>
<feature type="region of interest" description="Disordered" evidence="1">
    <location>
        <begin position="39"/>
        <end position="74"/>
    </location>
</feature>
<reference evidence="2 3" key="1">
    <citation type="journal article" date="2016" name="Nat. Commun.">
        <title>Thousands of microbial genomes shed light on interconnected biogeochemical processes in an aquifer system.</title>
        <authorList>
            <person name="Anantharaman K."/>
            <person name="Brown C.T."/>
            <person name="Hug L.A."/>
            <person name="Sharon I."/>
            <person name="Castelle C.J."/>
            <person name="Probst A.J."/>
            <person name="Thomas B.C."/>
            <person name="Singh A."/>
            <person name="Wilkins M.J."/>
            <person name="Karaoz U."/>
            <person name="Brodie E.L."/>
            <person name="Williams K.H."/>
            <person name="Hubbard S.S."/>
            <person name="Banfield J.F."/>
        </authorList>
    </citation>
    <scope>NUCLEOTIDE SEQUENCE [LARGE SCALE GENOMIC DNA]</scope>
</reference>
<evidence type="ECO:0000256" key="1">
    <source>
        <dbReference type="SAM" id="MobiDB-lite"/>
    </source>
</evidence>
<name>A0A1G2Q0B7_9BACT</name>
<sequence length="74" mass="8415">METEKRIPLRDPASQHPGWIHFRKEVRTVDVHRIIAQTDVDDFADGADEDAVGTEGNDEEDPEKDEDLDEDLAL</sequence>
<dbReference type="AlphaFoldDB" id="A0A1G2Q0B7"/>
<accession>A0A1G2Q0B7</accession>
<dbReference type="Proteomes" id="UP000177865">
    <property type="component" value="Unassembled WGS sequence"/>
</dbReference>
<evidence type="ECO:0000313" key="3">
    <source>
        <dbReference type="Proteomes" id="UP000177865"/>
    </source>
</evidence>
<evidence type="ECO:0000313" key="2">
    <source>
        <dbReference type="EMBL" id="OHA54015.1"/>
    </source>
</evidence>
<comment type="caution">
    <text evidence="2">The sequence shown here is derived from an EMBL/GenBank/DDBJ whole genome shotgun (WGS) entry which is preliminary data.</text>
</comment>
<organism evidence="2 3">
    <name type="scientific">Candidatus Terrybacteria bacterium RIFCSPLOWO2_01_FULL_58_14</name>
    <dbReference type="NCBI Taxonomy" id="1802369"/>
    <lineage>
        <taxon>Bacteria</taxon>
        <taxon>Candidatus Terryibacteriota</taxon>
    </lineage>
</organism>
<gene>
    <name evidence="2" type="ORF">A2991_02390</name>
</gene>
<dbReference type="EMBL" id="MHSZ01000004">
    <property type="protein sequence ID" value="OHA54015.1"/>
    <property type="molecule type" value="Genomic_DNA"/>
</dbReference>